<dbReference type="EMBL" id="CAUYUJ010010213">
    <property type="protein sequence ID" value="CAK0828798.1"/>
    <property type="molecule type" value="Genomic_DNA"/>
</dbReference>
<evidence type="ECO:0000313" key="3">
    <source>
        <dbReference type="Proteomes" id="UP001189429"/>
    </source>
</evidence>
<comment type="caution">
    <text evidence="2">The sequence shown here is derived from an EMBL/GenBank/DDBJ whole genome shotgun (WGS) entry which is preliminary data.</text>
</comment>
<gene>
    <name evidence="2" type="ORF">PCOR1329_LOCUS27934</name>
</gene>
<sequence>MWAVGGIPVVAFVIATVSAQADASIGGSDCDASEDEQVLLELRRSTSSGPTIEGNCLTGDECGGNLGIAPVISNGVSFCCDGAIAPQLNVMSGDKVKCVCLGQREPDVSPPEPEAPETTSEPVVEGICVTGDQCNNPDAGVHTVPVVSNGQSFCCISPEFKVNPHATVTCNCTGLESASS</sequence>
<feature type="signal peptide" evidence="1">
    <location>
        <begin position="1"/>
        <end position="19"/>
    </location>
</feature>
<organism evidence="2 3">
    <name type="scientific">Prorocentrum cordatum</name>
    <dbReference type="NCBI Taxonomy" id="2364126"/>
    <lineage>
        <taxon>Eukaryota</taxon>
        <taxon>Sar</taxon>
        <taxon>Alveolata</taxon>
        <taxon>Dinophyceae</taxon>
        <taxon>Prorocentrales</taxon>
        <taxon>Prorocentraceae</taxon>
        <taxon>Prorocentrum</taxon>
    </lineage>
</organism>
<protein>
    <submittedName>
        <fullName evidence="2">Uncharacterized protein</fullName>
    </submittedName>
</protein>
<dbReference type="Proteomes" id="UP001189429">
    <property type="component" value="Unassembled WGS sequence"/>
</dbReference>
<evidence type="ECO:0000313" key="2">
    <source>
        <dbReference type="EMBL" id="CAK0828798.1"/>
    </source>
</evidence>
<accession>A0ABN9SA49</accession>
<keyword evidence="1" id="KW-0732">Signal</keyword>
<name>A0ABN9SA49_9DINO</name>
<proteinExistence type="predicted"/>
<keyword evidence="3" id="KW-1185">Reference proteome</keyword>
<evidence type="ECO:0000256" key="1">
    <source>
        <dbReference type="SAM" id="SignalP"/>
    </source>
</evidence>
<feature type="chain" id="PRO_5045906068" evidence="1">
    <location>
        <begin position="20"/>
        <end position="180"/>
    </location>
</feature>
<reference evidence="2" key="1">
    <citation type="submission" date="2023-10" db="EMBL/GenBank/DDBJ databases">
        <authorList>
            <person name="Chen Y."/>
            <person name="Shah S."/>
            <person name="Dougan E. K."/>
            <person name="Thang M."/>
            <person name="Chan C."/>
        </authorList>
    </citation>
    <scope>NUCLEOTIDE SEQUENCE [LARGE SCALE GENOMIC DNA]</scope>
</reference>